<protein>
    <submittedName>
        <fullName evidence="5">Uracil-DNA glycosylase</fullName>
    </submittedName>
</protein>
<evidence type="ECO:0000259" key="4">
    <source>
        <dbReference type="Pfam" id="PF22384"/>
    </source>
</evidence>
<organism evidence="5 6">
    <name type="scientific">Roseivirga spongicola</name>
    <dbReference type="NCBI Taxonomy" id="333140"/>
    <lineage>
        <taxon>Bacteria</taxon>
        <taxon>Pseudomonadati</taxon>
        <taxon>Bacteroidota</taxon>
        <taxon>Cytophagia</taxon>
        <taxon>Cytophagales</taxon>
        <taxon>Roseivirgaceae</taxon>
        <taxon>Roseivirga</taxon>
    </lineage>
</organism>
<evidence type="ECO:0000313" key="5">
    <source>
        <dbReference type="EMBL" id="KYG73269.1"/>
    </source>
</evidence>
<dbReference type="Gene3D" id="3.40.190.10">
    <property type="entry name" value="Periplasmic binding protein-like II"/>
    <property type="match status" value="2"/>
</dbReference>
<dbReference type="Proteomes" id="UP000075606">
    <property type="component" value="Unassembled WGS sequence"/>
</dbReference>
<comment type="caution">
    <text evidence="5">The sequence shown here is derived from an EMBL/GenBank/DDBJ whole genome shotgun (WGS) entry which is preliminary data.</text>
</comment>
<dbReference type="PANTHER" id="PTHR30024">
    <property type="entry name" value="ALIPHATIC SULFONATES-BINDING PROTEIN-RELATED"/>
    <property type="match status" value="1"/>
</dbReference>
<dbReference type="EMBL" id="LRPC01000028">
    <property type="protein sequence ID" value="KYG73269.1"/>
    <property type="molecule type" value="Genomic_DNA"/>
</dbReference>
<keyword evidence="6" id="KW-1185">Reference proteome</keyword>
<dbReference type="AlphaFoldDB" id="A0A150X3G6"/>
<dbReference type="InterPro" id="IPR054364">
    <property type="entry name" value="Ca3427-like_PBP2"/>
</dbReference>
<dbReference type="STRING" id="333140.AWW68_11175"/>
<dbReference type="OrthoDB" id="6191474at2"/>
<evidence type="ECO:0000256" key="1">
    <source>
        <dbReference type="ARBA" id="ARBA00004418"/>
    </source>
</evidence>
<keyword evidence="3" id="KW-0732">Signal</keyword>
<dbReference type="PANTHER" id="PTHR30024:SF47">
    <property type="entry name" value="TAURINE-BINDING PERIPLASMIC PROTEIN"/>
    <property type="match status" value="1"/>
</dbReference>
<evidence type="ECO:0000256" key="2">
    <source>
        <dbReference type="ARBA" id="ARBA00010742"/>
    </source>
</evidence>
<evidence type="ECO:0000256" key="3">
    <source>
        <dbReference type="ARBA" id="ARBA00022729"/>
    </source>
</evidence>
<reference evidence="5 6" key="1">
    <citation type="submission" date="2016-01" db="EMBL/GenBank/DDBJ databases">
        <title>Genome sequencing of Roseivirga spongicola UST030701-084.</title>
        <authorList>
            <person name="Selvaratnam C."/>
            <person name="Thevarajoo S."/>
            <person name="Goh K.M."/>
            <person name="Ee R."/>
            <person name="Chan K.-G."/>
            <person name="Chong C.S."/>
        </authorList>
    </citation>
    <scope>NUCLEOTIDE SEQUENCE [LARGE SCALE GENOMIC DNA]</scope>
    <source>
        <strain evidence="5 6">UST030701-084</strain>
    </source>
</reference>
<sequence length="286" mass="32714">MTKINIRVGGVPEHFNLPIHQINENGTLDRNGISLEWTDFYGGTGQMTKALREGEVDICILLTEGIVKDIIKGSPSKIISEYVITPLTWGIHTGLENSLQKKDFIFDKKHAISRFGSGSHLISIVNANSKNQQIAEDQFTVINDINGAIKSLNALETDVFYWEKYTTKPYVDAGIIRRIDEYLTPWPCFVIAATDSILEKHPEQIDLLLDLIQESCKKFMKDDSVIPVVAERYDQQLPDVERWYHSTEWATNSWVSDKMLKSVIYHLKSANIINEDEYIPELIWKK</sequence>
<evidence type="ECO:0000313" key="6">
    <source>
        <dbReference type="Proteomes" id="UP000075606"/>
    </source>
</evidence>
<dbReference type="SUPFAM" id="SSF53850">
    <property type="entry name" value="Periplasmic binding protein-like II"/>
    <property type="match status" value="1"/>
</dbReference>
<comment type="similarity">
    <text evidence="2">Belongs to the bacterial solute-binding protein SsuA/TauA family.</text>
</comment>
<dbReference type="Pfam" id="PF22384">
    <property type="entry name" value="PBP2_Ca3427_like"/>
    <property type="match status" value="1"/>
</dbReference>
<dbReference type="RefSeq" id="WP_068221410.1">
    <property type="nucleotide sequence ID" value="NZ_CP139724.1"/>
</dbReference>
<dbReference type="GO" id="GO:0042597">
    <property type="term" value="C:periplasmic space"/>
    <property type="evidence" value="ECO:0007669"/>
    <property type="project" value="UniProtKB-SubCell"/>
</dbReference>
<proteinExistence type="inferred from homology"/>
<name>A0A150X3G6_9BACT</name>
<feature type="domain" description="Ca3427-like PBP 2" evidence="4">
    <location>
        <begin position="89"/>
        <end position="181"/>
    </location>
</feature>
<accession>A0A150X3G6</accession>
<gene>
    <name evidence="5" type="ORF">AWW68_11175</name>
</gene>
<comment type="subcellular location">
    <subcellularLocation>
        <location evidence="1">Periplasm</location>
    </subcellularLocation>
</comment>